<dbReference type="Pfam" id="PF12746">
    <property type="entry name" value="GNAT_acetyltran"/>
    <property type="match status" value="1"/>
</dbReference>
<dbReference type="Gene3D" id="3.40.630.30">
    <property type="match status" value="1"/>
</dbReference>
<organism evidence="2 3">
    <name type="scientific">Ensifer adhaerens</name>
    <name type="common">Sinorhizobium morelense</name>
    <dbReference type="NCBI Taxonomy" id="106592"/>
    <lineage>
        <taxon>Bacteria</taxon>
        <taxon>Pseudomonadati</taxon>
        <taxon>Pseudomonadota</taxon>
        <taxon>Alphaproteobacteria</taxon>
        <taxon>Hyphomicrobiales</taxon>
        <taxon>Rhizobiaceae</taxon>
        <taxon>Sinorhizobium/Ensifer group</taxon>
        <taxon>Ensifer</taxon>
    </lineage>
</organism>
<dbReference type="SUPFAM" id="SSF55729">
    <property type="entry name" value="Acyl-CoA N-acyltransferases (Nat)"/>
    <property type="match status" value="1"/>
</dbReference>
<evidence type="ECO:0000259" key="1">
    <source>
        <dbReference type="PROSITE" id="PS51186"/>
    </source>
</evidence>
<sequence>MLPVADINLRLLEDRMDTLYRTDGKGRLLSTNEWDASPPPRFHLMRTRQGPIFRCHADLPGQLVDDLGQLCRAEKPETAFNRLPALHDCYLDLLSRHKPVEKIWSGPAYVAVEPGPPAVEPARITNGNAELLHAHFQDWLPDVPHRQPFFAKVLDGKAVSLCCSVRVSNTVHCAGVETHPDFRGNGYALDVVARWPREVRAHGATPFYSTAWANAASQRVAAHLGFRLVAVDFHMT</sequence>
<dbReference type="AlphaFoldDB" id="A0A0L8BKZ7"/>
<name>A0A0L8BKZ7_ENSAD</name>
<dbReference type="Proteomes" id="UP000037425">
    <property type="component" value="Unassembled WGS sequence"/>
</dbReference>
<dbReference type="GO" id="GO:0016747">
    <property type="term" value="F:acyltransferase activity, transferring groups other than amino-acyl groups"/>
    <property type="evidence" value="ECO:0007669"/>
    <property type="project" value="InterPro"/>
</dbReference>
<evidence type="ECO:0000313" key="2">
    <source>
        <dbReference type="EMBL" id="KOF15351.1"/>
    </source>
</evidence>
<reference evidence="3" key="1">
    <citation type="submission" date="2015-07" db="EMBL/GenBank/DDBJ databases">
        <title>Whole genome sequence of an Ensifer adhaerens strain isolated from a cave pool in the Wind Cave National Park.</title>
        <authorList>
            <person name="Eng W.W.H."/>
            <person name="Gan H.M."/>
            <person name="Barton H.A."/>
            <person name="Savka M.A."/>
        </authorList>
    </citation>
    <scope>NUCLEOTIDE SEQUENCE [LARGE SCALE GENOMIC DNA]</scope>
    <source>
        <strain evidence="3">SD006</strain>
    </source>
</reference>
<dbReference type="InterPro" id="IPR000182">
    <property type="entry name" value="GNAT_dom"/>
</dbReference>
<gene>
    <name evidence="2" type="ORF">AC244_23885</name>
</gene>
<protein>
    <recommendedName>
        <fullName evidence="1">N-acetyltransferase domain-containing protein</fullName>
    </recommendedName>
</protein>
<feature type="domain" description="N-acetyltransferase" evidence="1">
    <location>
        <begin position="110"/>
        <end position="236"/>
    </location>
</feature>
<dbReference type="InterPro" id="IPR016181">
    <property type="entry name" value="Acyl_CoA_acyltransferase"/>
</dbReference>
<comment type="caution">
    <text evidence="2">The sequence shown here is derived from an EMBL/GenBank/DDBJ whole genome shotgun (WGS) entry which is preliminary data.</text>
</comment>
<dbReference type="PROSITE" id="PS51186">
    <property type="entry name" value="GNAT"/>
    <property type="match status" value="1"/>
</dbReference>
<evidence type="ECO:0000313" key="3">
    <source>
        <dbReference type="Proteomes" id="UP000037425"/>
    </source>
</evidence>
<dbReference type="InterPro" id="IPR027365">
    <property type="entry name" value="GNAT_acetyltra_YdfB-like"/>
</dbReference>
<proteinExistence type="predicted"/>
<dbReference type="EMBL" id="LGAP01000020">
    <property type="protein sequence ID" value="KOF15351.1"/>
    <property type="molecule type" value="Genomic_DNA"/>
</dbReference>
<accession>A0A0L8BKZ7</accession>